<accession>A0A165W250</accession>
<evidence type="ECO:0000256" key="1">
    <source>
        <dbReference type="SAM" id="Phobius"/>
    </source>
</evidence>
<name>A0A165W250_9HYPH</name>
<dbReference type="EMBL" id="LMCB01000058">
    <property type="protein sequence ID" value="KZL15851.1"/>
    <property type="molecule type" value="Genomic_DNA"/>
</dbReference>
<sequence>MKTTSKQPLQNELIYWRRTAASPRPAVMRWIAIAIAVMVGRASALYFMQNLGEVGTPISWLIPWGVDAFLGLSALIVLYLFRQYRGVYVWGAVLAWHVVGAVDLVGGAFMAQVDPFVSPIALPADPEVIVMTLLAIQLAAITLLLKRNVISFMVSSNMP</sequence>
<feature type="transmembrane region" description="Helical" evidence="1">
    <location>
        <begin position="128"/>
        <end position="145"/>
    </location>
</feature>
<keyword evidence="1" id="KW-0812">Transmembrane</keyword>
<evidence type="ECO:0000313" key="3">
    <source>
        <dbReference type="Proteomes" id="UP000076577"/>
    </source>
</evidence>
<feature type="transmembrane region" description="Helical" evidence="1">
    <location>
        <begin position="60"/>
        <end position="81"/>
    </location>
</feature>
<dbReference type="AlphaFoldDB" id="A0A165W250"/>
<keyword evidence="1" id="KW-1133">Transmembrane helix</keyword>
<organism evidence="2 3">
    <name type="scientific">Pseudovibrio axinellae</name>
    <dbReference type="NCBI Taxonomy" id="989403"/>
    <lineage>
        <taxon>Bacteria</taxon>
        <taxon>Pseudomonadati</taxon>
        <taxon>Pseudomonadota</taxon>
        <taxon>Alphaproteobacteria</taxon>
        <taxon>Hyphomicrobiales</taxon>
        <taxon>Stappiaceae</taxon>
        <taxon>Pseudovibrio</taxon>
    </lineage>
</organism>
<protein>
    <submittedName>
        <fullName evidence="2">Uncharacterized protein</fullName>
    </submittedName>
</protein>
<keyword evidence="3" id="KW-1185">Reference proteome</keyword>
<evidence type="ECO:0000313" key="2">
    <source>
        <dbReference type="EMBL" id="KZL15851.1"/>
    </source>
</evidence>
<dbReference type="RefSeq" id="WP_068008826.1">
    <property type="nucleotide sequence ID" value="NZ_FOFM01000043.1"/>
</dbReference>
<gene>
    <name evidence="2" type="ORF">PsAD2_03511</name>
</gene>
<feature type="transmembrane region" description="Helical" evidence="1">
    <location>
        <begin position="27"/>
        <end position="48"/>
    </location>
</feature>
<proteinExistence type="predicted"/>
<comment type="caution">
    <text evidence="2">The sequence shown here is derived from an EMBL/GenBank/DDBJ whole genome shotgun (WGS) entry which is preliminary data.</text>
</comment>
<dbReference type="STRING" id="989403.SAMN05421798_1437"/>
<dbReference type="PATRIC" id="fig|989403.3.peg.3787"/>
<reference evidence="2 3" key="1">
    <citation type="journal article" date="2016" name="Front. Microbiol.">
        <title>Comparative Genomic Analysis Reveals a Diverse Repertoire of Genes Involved in Prokaryote-Eukaryote Interactions within the Pseudovibrio Genus.</title>
        <authorList>
            <person name="Romano S."/>
            <person name="Fernandez-Guerra A."/>
            <person name="Reen F.J."/>
            <person name="Glockner F.O."/>
            <person name="Crowley S.P."/>
            <person name="O'Sullivan O."/>
            <person name="Cotter P.D."/>
            <person name="Adams C."/>
            <person name="Dobson A.D."/>
            <person name="O'Gara F."/>
        </authorList>
    </citation>
    <scope>NUCLEOTIDE SEQUENCE [LARGE SCALE GENOMIC DNA]</scope>
    <source>
        <strain evidence="2 3">Ad2</strain>
    </source>
</reference>
<feature type="transmembrane region" description="Helical" evidence="1">
    <location>
        <begin position="88"/>
        <end position="108"/>
    </location>
</feature>
<keyword evidence="1" id="KW-0472">Membrane</keyword>
<dbReference type="Proteomes" id="UP000076577">
    <property type="component" value="Unassembled WGS sequence"/>
</dbReference>